<comment type="subcellular location">
    <subcellularLocation>
        <location evidence="5">Nucleus</location>
    </subcellularLocation>
</comment>
<dbReference type="PROSITE" id="PS50809">
    <property type="entry name" value="DM_2"/>
    <property type="match status" value="2"/>
</dbReference>
<keyword evidence="3 5" id="KW-0238">DNA-binding</keyword>
<dbReference type="GO" id="GO:0005634">
    <property type="term" value="C:nucleus"/>
    <property type="evidence" value="ECO:0007669"/>
    <property type="project" value="UniProtKB-SubCell"/>
</dbReference>
<dbReference type="GO" id="GO:0046872">
    <property type="term" value="F:metal ion binding"/>
    <property type="evidence" value="ECO:0007669"/>
    <property type="project" value="UniProtKB-KW"/>
</dbReference>
<gene>
    <name evidence="7" type="ORF">PMAYCL1PPCAC_21478</name>
</gene>
<dbReference type="Proteomes" id="UP001328107">
    <property type="component" value="Unassembled WGS sequence"/>
</dbReference>
<dbReference type="EMBL" id="BTRK01000005">
    <property type="protein sequence ID" value="GMR51283.1"/>
    <property type="molecule type" value="Genomic_DNA"/>
</dbReference>
<dbReference type="GO" id="GO:0000981">
    <property type="term" value="F:DNA-binding transcription factor activity, RNA polymerase II-specific"/>
    <property type="evidence" value="ECO:0007669"/>
    <property type="project" value="TreeGrafter"/>
</dbReference>
<reference evidence="8" key="1">
    <citation type="submission" date="2022-10" db="EMBL/GenBank/DDBJ databases">
        <title>Genome assembly of Pristionchus species.</title>
        <authorList>
            <person name="Yoshida K."/>
            <person name="Sommer R.J."/>
        </authorList>
    </citation>
    <scope>NUCLEOTIDE SEQUENCE [LARGE SCALE GENOMIC DNA]</scope>
    <source>
        <strain evidence="8">RS5460</strain>
    </source>
</reference>
<keyword evidence="2 5" id="KW-0862">Zinc</keyword>
<dbReference type="SMART" id="SM00301">
    <property type="entry name" value="DM"/>
    <property type="match status" value="2"/>
</dbReference>
<evidence type="ECO:0000256" key="4">
    <source>
        <dbReference type="ARBA" id="ARBA00023242"/>
    </source>
</evidence>
<evidence type="ECO:0000313" key="8">
    <source>
        <dbReference type="Proteomes" id="UP001328107"/>
    </source>
</evidence>
<evidence type="ECO:0000256" key="5">
    <source>
        <dbReference type="PROSITE-ProRule" id="PRU00070"/>
    </source>
</evidence>
<evidence type="ECO:0000313" key="7">
    <source>
        <dbReference type="EMBL" id="GMR51283.1"/>
    </source>
</evidence>
<comment type="caution">
    <text evidence="7">The sequence shown here is derived from an EMBL/GenBank/DDBJ whole genome shotgun (WGS) entry which is preliminary data.</text>
</comment>
<proteinExistence type="predicted"/>
<organism evidence="7 8">
    <name type="scientific">Pristionchus mayeri</name>
    <dbReference type="NCBI Taxonomy" id="1317129"/>
    <lineage>
        <taxon>Eukaryota</taxon>
        <taxon>Metazoa</taxon>
        <taxon>Ecdysozoa</taxon>
        <taxon>Nematoda</taxon>
        <taxon>Chromadorea</taxon>
        <taxon>Rhabditida</taxon>
        <taxon>Rhabditina</taxon>
        <taxon>Diplogasteromorpha</taxon>
        <taxon>Diplogasteroidea</taxon>
        <taxon>Neodiplogasteridae</taxon>
        <taxon>Pristionchus</taxon>
    </lineage>
</organism>
<dbReference type="SUPFAM" id="SSF82927">
    <property type="entry name" value="Cysteine-rich DNA binding domain, (DM domain)"/>
    <property type="match status" value="2"/>
</dbReference>
<accession>A0AAN5I414</accession>
<evidence type="ECO:0000256" key="3">
    <source>
        <dbReference type="ARBA" id="ARBA00023125"/>
    </source>
</evidence>
<evidence type="ECO:0000256" key="1">
    <source>
        <dbReference type="ARBA" id="ARBA00022723"/>
    </source>
</evidence>
<keyword evidence="8" id="KW-1185">Reference proteome</keyword>
<sequence>MQSIEFQMTMVDQTQSVTFFNYSKQIPKGVKRHCGLCRQHGVMTETRNHACPFKQCECAKCHLVSQRRAIMSTQIRLRREQDKKFVRTAEPGQAEVVPPTATANARYFCQKCKNHGVLSWKKDHKKKCDFAECNCHQCVLIDSRRALDLHIKNSRKRSHIDEESVMEAEFDGEAEVSSITPSPSASNVQTPSLSGFDLSQSLGALGFSATPEVNQSRATPLLPALSNDNSSQFLSNELLLQTLAQQVALLSAPQVPVSPVPIAPHVSTPPAPYITFTLPAPSNGASLTVLYHNPVDNQIHPTITNSNPVLPLPQFPCSAPPSTNPLPPLTEMDIHNLVSTILRGTRM</sequence>
<dbReference type="InterPro" id="IPR026607">
    <property type="entry name" value="DMRT"/>
</dbReference>
<dbReference type="AlphaFoldDB" id="A0AAN5I414"/>
<dbReference type="GO" id="GO:0000978">
    <property type="term" value="F:RNA polymerase II cis-regulatory region sequence-specific DNA binding"/>
    <property type="evidence" value="ECO:0007669"/>
    <property type="project" value="TreeGrafter"/>
</dbReference>
<dbReference type="InterPro" id="IPR036407">
    <property type="entry name" value="DM_DNA-bd_sf"/>
</dbReference>
<protein>
    <recommendedName>
        <fullName evidence="6">DM domain-containing protein</fullName>
    </recommendedName>
</protein>
<dbReference type="Pfam" id="PF00751">
    <property type="entry name" value="DM"/>
    <property type="match status" value="2"/>
</dbReference>
<feature type="domain" description="DM" evidence="6">
    <location>
        <begin position="109"/>
        <end position="157"/>
    </location>
</feature>
<feature type="DNA-binding region" description="DM" evidence="5">
    <location>
        <begin position="109"/>
        <end position="157"/>
    </location>
</feature>
<dbReference type="PANTHER" id="PTHR12322:SF49">
    <property type="entry name" value="DM DOMAIN-CONTAINING PROTEIN"/>
    <property type="match status" value="1"/>
</dbReference>
<feature type="domain" description="DM" evidence="6">
    <location>
        <begin position="34"/>
        <end position="79"/>
    </location>
</feature>
<dbReference type="GO" id="GO:0007548">
    <property type="term" value="P:sex differentiation"/>
    <property type="evidence" value="ECO:0007669"/>
    <property type="project" value="TreeGrafter"/>
</dbReference>
<feature type="DNA-binding region" description="DM" evidence="5">
    <location>
        <begin position="34"/>
        <end position="79"/>
    </location>
</feature>
<dbReference type="PANTHER" id="PTHR12322">
    <property type="entry name" value="DOUBLESEX AND MAB-3 RELATED TRANSCRIPTION FACTOR DMRT"/>
    <property type="match status" value="1"/>
</dbReference>
<dbReference type="InterPro" id="IPR001275">
    <property type="entry name" value="DM_DNA-bd"/>
</dbReference>
<dbReference type="Gene3D" id="4.10.1040.10">
    <property type="entry name" value="DM DNA-binding domain"/>
    <property type="match status" value="2"/>
</dbReference>
<keyword evidence="1 5" id="KW-0479">Metal-binding</keyword>
<name>A0AAN5I414_9BILA</name>
<evidence type="ECO:0000256" key="2">
    <source>
        <dbReference type="ARBA" id="ARBA00022833"/>
    </source>
</evidence>
<dbReference type="PROSITE" id="PS40000">
    <property type="entry name" value="DM_1"/>
    <property type="match status" value="1"/>
</dbReference>
<evidence type="ECO:0000259" key="6">
    <source>
        <dbReference type="PROSITE" id="PS50809"/>
    </source>
</evidence>
<keyword evidence="4 5" id="KW-0539">Nucleus</keyword>